<reference evidence="2 3" key="1">
    <citation type="submission" date="2016-10" db="EMBL/GenBank/DDBJ databases">
        <title>Draft genome sequence of Coniochaeta ligniaria NRRL30616, a lignocellulolytic fungus for bioabatement of inhibitors in plant biomass hydrolysates.</title>
        <authorList>
            <consortium name="DOE Joint Genome Institute"/>
            <person name="Jimenez D.J."/>
            <person name="Hector R.E."/>
            <person name="Riley R."/>
            <person name="Sun H."/>
            <person name="Grigoriev I.V."/>
            <person name="Van Elsas J.D."/>
            <person name="Nichols N.N."/>
        </authorList>
    </citation>
    <scope>NUCLEOTIDE SEQUENCE [LARGE SCALE GENOMIC DNA]</scope>
    <source>
        <strain evidence="2 3">NRRL 30616</strain>
    </source>
</reference>
<dbReference type="Proteomes" id="UP000182658">
    <property type="component" value="Unassembled WGS sequence"/>
</dbReference>
<gene>
    <name evidence="2" type="ORF">CONLIGDRAFT_644818</name>
</gene>
<organism evidence="2 3">
    <name type="scientific">Coniochaeta ligniaria NRRL 30616</name>
    <dbReference type="NCBI Taxonomy" id="1408157"/>
    <lineage>
        <taxon>Eukaryota</taxon>
        <taxon>Fungi</taxon>
        <taxon>Dikarya</taxon>
        <taxon>Ascomycota</taxon>
        <taxon>Pezizomycotina</taxon>
        <taxon>Sordariomycetes</taxon>
        <taxon>Sordariomycetidae</taxon>
        <taxon>Coniochaetales</taxon>
        <taxon>Coniochaetaceae</taxon>
        <taxon>Coniochaeta</taxon>
    </lineage>
</organism>
<evidence type="ECO:0000256" key="1">
    <source>
        <dbReference type="SAM" id="MobiDB-lite"/>
    </source>
</evidence>
<evidence type="ECO:0000313" key="3">
    <source>
        <dbReference type="Proteomes" id="UP000182658"/>
    </source>
</evidence>
<feature type="region of interest" description="Disordered" evidence="1">
    <location>
        <begin position="198"/>
        <end position="218"/>
    </location>
</feature>
<dbReference type="AlphaFoldDB" id="A0A1J7JH86"/>
<sequence>MGQRACPGSGPPSPPTPRTSTSFITTIRHQHLITPPKRPKMRVLVLALALVAAALANPHSLEEREVQMNGKAVFIKRVVQDDGQEAVVAFKEPGCATNHCLLAAINYSAQDFCSSPRVGSVNSVEDSPWLHELTSVPEHSTVSTTVTTTTTTSSYYYTNARARSQNHDDFMSMCSYEPSALSSACSCLLGPAAAATTTTTTTSTTVIPRQTPPLSQRS</sequence>
<dbReference type="InParanoid" id="A0A1J7JH86"/>
<feature type="compositionally biased region" description="Polar residues" evidence="1">
    <location>
        <begin position="206"/>
        <end position="218"/>
    </location>
</feature>
<protein>
    <submittedName>
        <fullName evidence="2">Uncharacterized protein</fullName>
    </submittedName>
</protein>
<proteinExistence type="predicted"/>
<keyword evidence="3" id="KW-1185">Reference proteome</keyword>
<name>A0A1J7JH86_9PEZI</name>
<dbReference type="EMBL" id="KV875098">
    <property type="protein sequence ID" value="OIW28652.1"/>
    <property type="molecule type" value="Genomic_DNA"/>
</dbReference>
<accession>A0A1J7JH86</accession>
<feature type="region of interest" description="Disordered" evidence="1">
    <location>
        <begin position="1"/>
        <end position="21"/>
    </location>
</feature>
<evidence type="ECO:0000313" key="2">
    <source>
        <dbReference type="EMBL" id="OIW28652.1"/>
    </source>
</evidence>